<dbReference type="AlphaFoldDB" id="A0A1X1TU51"/>
<sequence>MVSELTRSDFLFAGLLAAVMYARLTDSGMSLRGPVTSHRGGCGARRAARLREKIRARRVGAVGAPGGRGPDDGAVGQVSIAPCTEGFESVMLAAQAFEILRHCQPARRRILVVERDGVVEIAHDRRAATSREATGQIPATNEAFQRRGGLIAQRLGRAGDRISDEK</sequence>
<accession>A0A1X1TU51</accession>
<reference evidence="1 2" key="1">
    <citation type="submission" date="2016-01" db="EMBL/GenBank/DDBJ databases">
        <title>The new phylogeny of the genus Mycobacterium.</title>
        <authorList>
            <person name="Tarcisio F."/>
            <person name="Conor M."/>
            <person name="Antonella G."/>
            <person name="Elisabetta G."/>
            <person name="Giulia F.S."/>
            <person name="Sara T."/>
            <person name="Anna F."/>
            <person name="Clotilde B."/>
            <person name="Roberto B."/>
            <person name="Veronica D.S."/>
            <person name="Fabio R."/>
            <person name="Monica P."/>
            <person name="Olivier J."/>
            <person name="Enrico T."/>
            <person name="Nicola S."/>
        </authorList>
    </citation>
    <scope>NUCLEOTIDE SEQUENCE [LARGE SCALE GENOMIC DNA]</scope>
    <source>
        <strain evidence="1 2">DSM 44852</strain>
    </source>
</reference>
<evidence type="ECO:0000313" key="2">
    <source>
        <dbReference type="Proteomes" id="UP000193010"/>
    </source>
</evidence>
<keyword evidence="2" id="KW-1185">Reference proteome</keyword>
<gene>
    <name evidence="1" type="ORF">AWC05_06075</name>
</gene>
<comment type="caution">
    <text evidence="1">The sequence shown here is derived from an EMBL/GenBank/DDBJ whole genome shotgun (WGS) entry which is preliminary data.</text>
</comment>
<dbReference type="STRING" id="292462.AWC05_06075"/>
<dbReference type="EMBL" id="LQOV01000034">
    <property type="protein sequence ID" value="ORV48107.1"/>
    <property type="molecule type" value="Genomic_DNA"/>
</dbReference>
<protein>
    <submittedName>
        <fullName evidence="1">Uncharacterized protein</fullName>
    </submittedName>
</protein>
<evidence type="ECO:0000313" key="1">
    <source>
        <dbReference type="EMBL" id="ORV48107.1"/>
    </source>
</evidence>
<dbReference type="Proteomes" id="UP000193010">
    <property type="component" value="Unassembled WGS sequence"/>
</dbReference>
<proteinExistence type="predicted"/>
<name>A0A1X1TU51_MYCFL</name>
<organism evidence="1 2">
    <name type="scientific">Mycobacterium florentinum</name>
    <dbReference type="NCBI Taxonomy" id="292462"/>
    <lineage>
        <taxon>Bacteria</taxon>
        <taxon>Bacillati</taxon>
        <taxon>Actinomycetota</taxon>
        <taxon>Actinomycetes</taxon>
        <taxon>Mycobacteriales</taxon>
        <taxon>Mycobacteriaceae</taxon>
        <taxon>Mycobacterium</taxon>
        <taxon>Mycobacterium simiae complex</taxon>
    </lineage>
</organism>